<dbReference type="InterPro" id="IPR000873">
    <property type="entry name" value="AMP-dep_synth/lig_dom"/>
</dbReference>
<dbReference type="OrthoDB" id="416786at2759"/>
<dbReference type="STRING" id="1442369.A0A0D2HG13"/>
<dbReference type="SUPFAM" id="SSF47336">
    <property type="entry name" value="ACP-like"/>
    <property type="match status" value="2"/>
</dbReference>
<dbReference type="SUPFAM" id="SSF56801">
    <property type="entry name" value="Acetyl-CoA synthetase-like"/>
    <property type="match status" value="1"/>
</dbReference>
<keyword evidence="7" id="KW-1185">Reference proteome</keyword>
<dbReference type="PROSITE" id="PS00012">
    <property type="entry name" value="PHOSPHOPANTETHEINE"/>
    <property type="match status" value="1"/>
</dbReference>
<dbReference type="Gene3D" id="3.30.559.10">
    <property type="entry name" value="Chloramphenicol acetyltransferase-like domain"/>
    <property type="match status" value="2"/>
</dbReference>
<evidence type="ECO:0000256" key="2">
    <source>
        <dbReference type="ARBA" id="ARBA00022553"/>
    </source>
</evidence>
<dbReference type="SMART" id="SM00823">
    <property type="entry name" value="PKS_PP"/>
    <property type="match status" value="2"/>
</dbReference>
<dbReference type="InterPro" id="IPR036736">
    <property type="entry name" value="ACP-like_sf"/>
</dbReference>
<dbReference type="GeneID" id="25288729"/>
<dbReference type="GO" id="GO:0031177">
    <property type="term" value="F:phosphopantetheine binding"/>
    <property type="evidence" value="ECO:0007669"/>
    <property type="project" value="InterPro"/>
</dbReference>
<dbReference type="Gene3D" id="3.30.300.30">
    <property type="match status" value="1"/>
</dbReference>
<dbReference type="HOGENOM" id="CLU_000022_0_5_1"/>
<dbReference type="InterPro" id="IPR042099">
    <property type="entry name" value="ANL_N_sf"/>
</dbReference>
<organism evidence="6 7">
    <name type="scientific">Rhinocladiella mackenziei CBS 650.93</name>
    <dbReference type="NCBI Taxonomy" id="1442369"/>
    <lineage>
        <taxon>Eukaryota</taxon>
        <taxon>Fungi</taxon>
        <taxon>Dikarya</taxon>
        <taxon>Ascomycota</taxon>
        <taxon>Pezizomycotina</taxon>
        <taxon>Eurotiomycetes</taxon>
        <taxon>Chaetothyriomycetidae</taxon>
        <taxon>Chaetothyriales</taxon>
        <taxon>Herpotrichiellaceae</taxon>
        <taxon>Rhinocladiella</taxon>
    </lineage>
</organism>
<evidence type="ECO:0000256" key="1">
    <source>
        <dbReference type="ARBA" id="ARBA00022450"/>
    </source>
</evidence>
<dbReference type="Pfam" id="PF00501">
    <property type="entry name" value="AMP-binding"/>
    <property type="match status" value="1"/>
</dbReference>
<protein>
    <submittedName>
        <fullName evidence="6">Rhinocladiella mackenziei CBS 650.93 unplaced genomic scaffold supercont1.1, whole genome shotgun sequence</fullName>
    </submittedName>
</protein>
<dbReference type="GO" id="GO:0044550">
    <property type="term" value="P:secondary metabolite biosynthetic process"/>
    <property type="evidence" value="ECO:0007669"/>
    <property type="project" value="TreeGrafter"/>
</dbReference>
<sequence>MSEKFLALVADVLGVPRESIDPDSGFVHNGGHSMAALRLAARCKADAVDVSVPTILKSSTINQLAELINSDAAQNQVVGYVSSPSPPSAPSWLPDKTAKELCEAPPSIQHASDLTEIQLTLIHGSLKSGNTNVIYHFQTYDSRDLPKIKQAWKTVIELEPIFRLHLDGDAQHASESAQGPEFDWQEVKFPSEDEARAALDPSLPGHPAWSATNSAGQNVEHPIVELISRFRVATYPNRSTGGSSSTVQWAVHHALIDGFAATLVFDKVRRAAAGEVITPGKSFSQLAAALNKYREAHRESGNAFWASKRPKAEEAMGELLLPRPTTDDPDHSSGYISVDTGIPSDVFKQISSISGATPAAMFYSAWAIVLSIYGDADVVCLGAVLAGRDLPLPHVAETVGPLMNTLPLYVKVRRDQTGIQFLQTVFDELVTLSSFQWTTPKNGYTRSFKSALAVQYDYLDDGSSSHSEKWPVTRQVTDIPLGVVVSSYGRIEFNYRKSDFYSKDVQNIAICYQTVLRSICRPGVTVEHCIQAASTVENQQLLRGYGNCCSGLTTRSSVVDDLVTLFESAAQKNPRGIAMEHMSETMTYEELDAAASRIAADLQPLIADGEVVCVNADGSMYWIVAIYGVLKAGGTYCALDATLPSKLRDDMYQSSGAKVFIVHTPDQEHLCPDTARHRLTVSTILNKSVGYSAWTPRANPEPRRTAYLCFTSGSTGKPKGVLCAHEGLVAFQRDLEVRLFAQPGQRIAQTMSVAFDGSIHEIFSALSYGATLVLKDPHDPFAHLRRVDATILTPTLASTLDPSDFLHLKTVYLVGEPVAQQVADVWGNATALYNMYGPTEATCGATIKRLLPKHAVTIGPPNPSTRIYILNRRRELLPPGVIGEIYLAGVQVARGYLGMTDTTKERFLPDTVCRGLDEFMYKTGDHGYWNDKGEVVYNGRKDRQIKLRGFRLDLGDLEARMLRADDSALAVAIAPCDDYLVAAVKPEVIDVVAFRRNVSGVLPPHALPRHIIPMAEFPKTKVGKLDYKAIAAAATARSERPSSELCGSTERRVAALWMLTLQLNPGTHIKADNNFSDLGGDSLSQLRLSFKLSREFGVKVPLPAIIESPTLRVLAGKIDTLRQLDKTIAADGGPMKACDLSPIEREWWSKYMLDKSSSAFNVSLVCTLDASVVDISRLGLAWNAVMARHPILRSRYVADVCSPAGVRRQFAAYAPQVQRLRSLDCWQEINRPFKLDRSPPIRVFMTNDRLIIVASHMICDLTTMQILLGEVSDVYERRGLQPILQSYTQCPLWKTPASECFLSFWSKYLNGVPETARYFLDPPARGDYRGTSFATLLPEQIWRNMVAFSLRKRVTMQQLALAAVSLALAPEDEEGHTDVILGVPHINRRSEEDLQTVGLFLEPLPVRVEYPPISLGSTLSGGKAEPPNNEDFLRVVQRSSQAAFGHAVSWNQLLDLMSIAPRYPNHPLLDAVVTFHDFSSQRSLRPRLAGVKPHYCWSEGSKFKIMVEWHAISDAHLAMRIEYDAACFTGASIDLICQRILHAMELLLSEKEYLSIKREIQSVTASSGGDNRPRLFGRLLDEL</sequence>
<dbReference type="GO" id="GO:0016874">
    <property type="term" value="F:ligase activity"/>
    <property type="evidence" value="ECO:0007669"/>
    <property type="project" value="UniProtKB-KW"/>
</dbReference>
<name>A0A0D2HG13_9EURO</name>
<dbReference type="Proteomes" id="UP000053617">
    <property type="component" value="Unassembled WGS sequence"/>
</dbReference>
<evidence type="ECO:0000313" key="6">
    <source>
        <dbReference type="EMBL" id="KIX09578.1"/>
    </source>
</evidence>
<dbReference type="PROSITE" id="PS50075">
    <property type="entry name" value="CARRIER"/>
    <property type="match status" value="2"/>
</dbReference>
<dbReference type="InterPro" id="IPR010071">
    <property type="entry name" value="AA_adenyl_dom"/>
</dbReference>
<evidence type="ECO:0000256" key="3">
    <source>
        <dbReference type="ARBA" id="ARBA00022598"/>
    </source>
</evidence>
<dbReference type="InterPro" id="IPR023213">
    <property type="entry name" value="CAT-like_dom_sf"/>
</dbReference>
<dbReference type="NCBIfam" id="TIGR01733">
    <property type="entry name" value="AA-adenyl-dom"/>
    <property type="match status" value="1"/>
</dbReference>
<gene>
    <name evidence="6" type="ORF">Z518_00658</name>
</gene>
<keyword evidence="2" id="KW-0597">Phosphoprotein</keyword>
<dbReference type="CDD" id="cd19537">
    <property type="entry name" value="C_NRPS-like"/>
    <property type="match status" value="1"/>
</dbReference>
<dbReference type="EMBL" id="KN847475">
    <property type="protein sequence ID" value="KIX09578.1"/>
    <property type="molecule type" value="Genomic_DNA"/>
</dbReference>
<dbReference type="RefSeq" id="XP_013276714.1">
    <property type="nucleotide sequence ID" value="XM_013421260.1"/>
</dbReference>
<evidence type="ECO:0000256" key="4">
    <source>
        <dbReference type="ARBA" id="ARBA00029454"/>
    </source>
</evidence>
<dbReference type="Pfam" id="PF00668">
    <property type="entry name" value="Condensation"/>
    <property type="match status" value="2"/>
</dbReference>
<dbReference type="InterPro" id="IPR020845">
    <property type="entry name" value="AMP-binding_CS"/>
</dbReference>
<dbReference type="InterPro" id="IPR006162">
    <property type="entry name" value="Ppantetheine_attach_site"/>
</dbReference>
<dbReference type="InterPro" id="IPR009081">
    <property type="entry name" value="PP-bd_ACP"/>
</dbReference>
<dbReference type="GO" id="GO:0043041">
    <property type="term" value="P:amino acid activation for nonribosomal peptide biosynthetic process"/>
    <property type="evidence" value="ECO:0007669"/>
    <property type="project" value="TreeGrafter"/>
</dbReference>
<evidence type="ECO:0000313" key="7">
    <source>
        <dbReference type="Proteomes" id="UP000053617"/>
    </source>
</evidence>
<accession>A0A0D2HG13</accession>
<dbReference type="PROSITE" id="PS00455">
    <property type="entry name" value="AMP_BINDING"/>
    <property type="match status" value="1"/>
</dbReference>
<dbReference type="SUPFAM" id="SSF52777">
    <property type="entry name" value="CoA-dependent acyltransferases"/>
    <property type="match status" value="4"/>
</dbReference>
<feature type="domain" description="Carrier" evidence="5">
    <location>
        <begin position="1047"/>
        <end position="1122"/>
    </location>
</feature>
<feature type="domain" description="Carrier" evidence="5">
    <location>
        <begin position="1"/>
        <end position="72"/>
    </location>
</feature>
<dbReference type="Gene3D" id="3.40.50.12780">
    <property type="entry name" value="N-terminal domain of ligase-like"/>
    <property type="match status" value="1"/>
</dbReference>
<keyword evidence="3" id="KW-0436">Ligase</keyword>
<dbReference type="GO" id="GO:0005737">
    <property type="term" value="C:cytoplasm"/>
    <property type="evidence" value="ECO:0007669"/>
    <property type="project" value="TreeGrafter"/>
</dbReference>
<dbReference type="InterPro" id="IPR045851">
    <property type="entry name" value="AMP-bd_C_sf"/>
</dbReference>
<evidence type="ECO:0000259" key="5">
    <source>
        <dbReference type="PROSITE" id="PS50075"/>
    </source>
</evidence>
<dbReference type="PANTHER" id="PTHR45527:SF11">
    <property type="entry name" value="NONRIBOSOMAL PEPTIDE SYNTHETASE 5"/>
    <property type="match status" value="1"/>
</dbReference>
<dbReference type="Gene3D" id="3.30.559.30">
    <property type="entry name" value="Nonribosomal peptide synthetase, condensation domain"/>
    <property type="match status" value="2"/>
</dbReference>
<dbReference type="InterPro" id="IPR020806">
    <property type="entry name" value="PKS_PP-bd"/>
</dbReference>
<proteinExistence type="inferred from homology"/>
<comment type="similarity">
    <text evidence="4">Belongs to the NRP synthetase family.</text>
</comment>
<dbReference type="Pfam" id="PF00550">
    <property type="entry name" value="PP-binding"/>
    <property type="match status" value="2"/>
</dbReference>
<keyword evidence="1" id="KW-0596">Phosphopantetheine</keyword>
<dbReference type="VEuPathDB" id="FungiDB:Z518_00658"/>
<dbReference type="InterPro" id="IPR001242">
    <property type="entry name" value="Condensation_dom"/>
</dbReference>
<dbReference type="PANTHER" id="PTHR45527">
    <property type="entry name" value="NONRIBOSOMAL PEPTIDE SYNTHETASE"/>
    <property type="match status" value="1"/>
</dbReference>
<reference evidence="6 7" key="1">
    <citation type="submission" date="2015-01" db="EMBL/GenBank/DDBJ databases">
        <title>The Genome Sequence of Rhinocladiella mackenzie CBS 650.93.</title>
        <authorList>
            <consortium name="The Broad Institute Genomics Platform"/>
            <person name="Cuomo C."/>
            <person name="de Hoog S."/>
            <person name="Gorbushina A."/>
            <person name="Stielow B."/>
            <person name="Teixiera M."/>
            <person name="Abouelleil A."/>
            <person name="Chapman S.B."/>
            <person name="Priest M."/>
            <person name="Young S.K."/>
            <person name="Wortman J."/>
            <person name="Nusbaum C."/>
            <person name="Birren B."/>
        </authorList>
    </citation>
    <scope>NUCLEOTIDE SEQUENCE [LARGE SCALE GENOMIC DNA]</scope>
    <source>
        <strain evidence="6 7">CBS 650.93</strain>
    </source>
</reference>
<dbReference type="Gene3D" id="1.10.1200.10">
    <property type="entry name" value="ACP-like"/>
    <property type="match status" value="2"/>
</dbReference>